<reference evidence="5 6" key="1">
    <citation type="submission" date="2019-07" db="EMBL/GenBank/DDBJ databases">
        <title>Whole genome shotgun sequence of Cellulomonas aerilata NBRC 106308.</title>
        <authorList>
            <person name="Hosoyama A."/>
            <person name="Uohara A."/>
            <person name="Ohji S."/>
            <person name="Ichikawa N."/>
        </authorList>
    </citation>
    <scope>NUCLEOTIDE SEQUENCE [LARGE SCALE GENOMIC DNA]</scope>
    <source>
        <strain evidence="5 6">NBRC 106308</strain>
    </source>
</reference>
<dbReference type="Pfam" id="PF01381">
    <property type="entry name" value="HTH_3"/>
    <property type="match status" value="1"/>
</dbReference>
<dbReference type="InterPro" id="IPR014710">
    <property type="entry name" value="RmlC-like_jellyroll"/>
</dbReference>
<dbReference type="InterPro" id="IPR011051">
    <property type="entry name" value="RmlC_Cupin_sf"/>
</dbReference>
<organism evidence="5 6">
    <name type="scientific">Cellulomonas aerilata</name>
    <dbReference type="NCBI Taxonomy" id="515326"/>
    <lineage>
        <taxon>Bacteria</taxon>
        <taxon>Bacillati</taxon>
        <taxon>Actinomycetota</taxon>
        <taxon>Actinomycetes</taxon>
        <taxon>Micrococcales</taxon>
        <taxon>Cellulomonadaceae</taxon>
        <taxon>Cellulomonas</taxon>
    </lineage>
</organism>
<dbReference type="SMART" id="SM00530">
    <property type="entry name" value="HTH_XRE"/>
    <property type="match status" value="1"/>
</dbReference>
<dbReference type="InterPro" id="IPR050807">
    <property type="entry name" value="TransReg_Diox_bact_type"/>
</dbReference>
<dbReference type="InterPro" id="IPR001387">
    <property type="entry name" value="Cro/C1-type_HTH"/>
</dbReference>
<sequence>MQAARHDVLVYVASNLRRLRQAAGLSQSGLAEASGISRRTIINVEAGEANISLSGLDRLAEALGATFADLVTPPTATRTSLDVLAWRGSRPESKASLLGTVPVRAEAQLWSWTLGPGDRYDAEPDPLGWHEIVIVTAGHLRIEREHEVSELTAGEHAIYSSAQRYSYVNAHDGITAFVRNVVS</sequence>
<evidence type="ECO:0000256" key="2">
    <source>
        <dbReference type="ARBA" id="ARBA00023125"/>
    </source>
</evidence>
<keyword evidence="6" id="KW-1185">Reference proteome</keyword>
<proteinExistence type="predicted"/>
<evidence type="ECO:0000259" key="4">
    <source>
        <dbReference type="PROSITE" id="PS50943"/>
    </source>
</evidence>
<dbReference type="PROSITE" id="PS50943">
    <property type="entry name" value="HTH_CROC1"/>
    <property type="match status" value="1"/>
</dbReference>
<accession>A0A512DAL9</accession>
<dbReference type="InterPro" id="IPR010982">
    <property type="entry name" value="Lambda_DNA-bd_dom_sf"/>
</dbReference>
<name>A0A512DAL9_9CELL</name>
<dbReference type="GO" id="GO:0003700">
    <property type="term" value="F:DNA-binding transcription factor activity"/>
    <property type="evidence" value="ECO:0007669"/>
    <property type="project" value="TreeGrafter"/>
</dbReference>
<dbReference type="Proteomes" id="UP000321181">
    <property type="component" value="Unassembled WGS sequence"/>
</dbReference>
<dbReference type="GO" id="GO:0005829">
    <property type="term" value="C:cytosol"/>
    <property type="evidence" value="ECO:0007669"/>
    <property type="project" value="TreeGrafter"/>
</dbReference>
<dbReference type="SUPFAM" id="SSF47413">
    <property type="entry name" value="lambda repressor-like DNA-binding domains"/>
    <property type="match status" value="1"/>
</dbReference>
<dbReference type="RefSeq" id="WP_146901625.1">
    <property type="nucleotide sequence ID" value="NZ_BAAARM010000002.1"/>
</dbReference>
<evidence type="ECO:0000256" key="3">
    <source>
        <dbReference type="ARBA" id="ARBA00023163"/>
    </source>
</evidence>
<keyword evidence="2 5" id="KW-0238">DNA-binding</keyword>
<dbReference type="PANTHER" id="PTHR46797">
    <property type="entry name" value="HTH-TYPE TRANSCRIPTIONAL REGULATOR"/>
    <property type="match status" value="1"/>
</dbReference>
<keyword evidence="3" id="KW-0804">Transcription</keyword>
<evidence type="ECO:0000313" key="5">
    <source>
        <dbReference type="EMBL" id="GEO33533.1"/>
    </source>
</evidence>
<keyword evidence="1" id="KW-0805">Transcription regulation</keyword>
<dbReference type="CDD" id="cd00093">
    <property type="entry name" value="HTH_XRE"/>
    <property type="match status" value="1"/>
</dbReference>
<dbReference type="EMBL" id="BJYY01000010">
    <property type="protein sequence ID" value="GEO33533.1"/>
    <property type="molecule type" value="Genomic_DNA"/>
</dbReference>
<dbReference type="AlphaFoldDB" id="A0A512DAL9"/>
<evidence type="ECO:0000256" key="1">
    <source>
        <dbReference type="ARBA" id="ARBA00023015"/>
    </source>
</evidence>
<evidence type="ECO:0000313" key="6">
    <source>
        <dbReference type="Proteomes" id="UP000321181"/>
    </source>
</evidence>
<dbReference type="Gene3D" id="2.60.120.10">
    <property type="entry name" value="Jelly Rolls"/>
    <property type="match status" value="1"/>
</dbReference>
<gene>
    <name evidence="5" type="ORF">CAE01nite_12580</name>
</gene>
<dbReference type="PANTHER" id="PTHR46797:SF23">
    <property type="entry name" value="HTH-TYPE TRANSCRIPTIONAL REGULATOR SUTR"/>
    <property type="match status" value="1"/>
</dbReference>
<dbReference type="GO" id="GO:0003677">
    <property type="term" value="F:DNA binding"/>
    <property type="evidence" value="ECO:0007669"/>
    <property type="project" value="UniProtKB-KW"/>
</dbReference>
<dbReference type="OrthoDB" id="9810578at2"/>
<dbReference type="Gene3D" id="1.10.260.40">
    <property type="entry name" value="lambda repressor-like DNA-binding domains"/>
    <property type="match status" value="1"/>
</dbReference>
<dbReference type="SUPFAM" id="SSF51182">
    <property type="entry name" value="RmlC-like cupins"/>
    <property type="match status" value="1"/>
</dbReference>
<feature type="domain" description="HTH cro/C1-type" evidence="4">
    <location>
        <begin position="16"/>
        <end position="70"/>
    </location>
</feature>
<comment type="caution">
    <text evidence="5">The sequence shown here is derived from an EMBL/GenBank/DDBJ whole genome shotgun (WGS) entry which is preliminary data.</text>
</comment>
<protein>
    <submittedName>
        <fullName evidence="5">DNA-binding protein</fullName>
    </submittedName>
</protein>